<evidence type="ECO:0000256" key="1">
    <source>
        <dbReference type="SAM" id="SignalP"/>
    </source>
</evidence>
<gene>
    <name evidence="2" type="ORF">MAR_036271</name>
</gene>
<evidence type="ECO:0000313" key="2">
    <source>
        <dbReference type="EMBL" id="WAR11195.1"/>
    </source>
</evidence>
<organism evidence="2 3">
    <name type="scientific">Mya arenaria</name>
    <name type="common">Soft-shell clam</name>
    <dbReference type="NCBI Taxonomy" id="6604"/>
    <lineage>
        <taxon>Eukaryota</taxon>
        <taxon>Metazoa</taxon>
        <taxon>Spiralia</taxon>
        <taxon>Lophotrochozoa</taxon>
        <taxon>Mollusca</taxon>
        <taxon>Bivalvia</taxon>
        <taxon>Autobranchia</taxon>
        <taxon>Heteroconchia</taxon>
        <taxon>Euheterodonta</taxon>
        <taxon>Imparidentia</taxon>
        <taxon>Neoheterodontei</taxon>
        <taxon>Myida</taxon>
        <taxon>Myoidea</taxon>
        <taxon>Myidae</taxon>
        <taxon>Mya</taxon>
    </lineage>
</organism>
<dbReference type="EMBL" id="CP111018">
    <property type="protein sequence ID" value="WAR11195.1"/>
    <property type="molecule type" value="Genomic_DNA"/>
</dbReference>
<sequence length="416" mass="47440">MYRSCLTCFLFVCFATAKTEQGNLCIEETGEFCDWSTDPAARFQWQHARCQSDQSGNTGYYLLADASDHTYDKHMKMSSKSFSFKKGETDKFCFTFTAKMGKGHYGDIAIDSINITNKDCLNGIKEVSFRTWQDKQARNFTLDMFILYLQMIEKEYPEHTPREIAHKLRIVAGYNSTFWRQMLFGFEFSDADVIAPFKHKTNFDKNIFTQLNLMMQHSSTSGVVKNHDEIIAIGHVLTGITAGYDRKILKQYIIITIDNLFATTISGDLGQSALQNYKDSGSPIIGPKGSWLNGKYSLGNGKVGEATHAEIIGDIDGFNLGHLVTENTSKPLSEHLKEYYCEKSTNRFDLFKGKTTYETLRKEVQTFIYGYAVKVLNVPKLKVIPLYNNLGKTAVNAFCEEFQQLEDWCKKGWFWG</sequence>
<proteinExistence type="predicted"/>
<reference evidence="2" key="1">
    <citation type="submission" date="2022-11" db="EMBL/GenBank/DDBJ databases">
        <title>Centuries of genome instability and evolution in soft-shell clam transmissible cancer (bioRxiv).</title>
        <authorList>
            <person name="Hart S.F.M."/>
            <person name="Yonemitsu M.A."/>
            <person name="Giersch R.M."/>
            <person name="Beal B.F."/>
            <person name="Arriagada G."/>
            <person name="Davis B.W."/>
            <person name="Ostrander E.A."/>
            <person name="Goff S.P."/>
            <person name="Metzger M.J."/>
        </authorList>
    </citation>
    <scope>NUCLEOTIDE SEQUENCE</scope>
    <source>
        <strain evidence="2">MELC-2E11</strain>
        <tissue evidence="2">Siphon/mantle</tissue>
    </source>
</reference>
<protein>
    <submittedName>
        <fullName evidence="2">Uncharacterized protein</fullName>
    </submittedName>
</protein>
<feature type="chain" id="PRO_5046644066" evidence="1">
    <location>
        <begin position="18"/>
        <end position="416"/>
    </location>
</feature>
<dbReference type="SUPFAM" id="SSF49899">
    <property type="entry name" value="Concanavalin A-like lectins/glucanases"/>
    <property type="match status" value="1"/>
</dbReference>
<dbReference type="InterPro" id="IPR013320">
    <property type="entry name" value="ConA-like_dom_sf"/>
</dbReference>
<evidence type="ECO:0000313" key="3">
    <source>
        <dbReference type="Proteomes" id="UP001164746"/>
    </source>
</evidence>
<dbReference type="Proteomes" id="UP001164746">
    <property type="component" value="Chromosome 7"/>
</dbReference>
<keyword evidence="1" id="KW-0732">Signal</keyword>
<accession>A0ABY7EMH4</accession>
<name>A0ABY7EMH4_MYAAR</name>
<keyword evidence="3" id="KW-1185">Reference proteome</keyword>
<dbReference type="Gene3D" id="2.60.120.200">
    <property type="match status" value="1"/>
</dbReference>
<feature type="signal peptide" evidence="1">
    <location>
        <begin position="1"/>
        <end position="17"/>
    </location>
</feature>